<dbReference type="GO" id="GO:0042626">
    <property type="term" value="F:ATPase-coupled transmembrane transporter activity"/>
    <property type="evidence" value="ECO:0007669"/>
    <property type="project" value="TreeGrafter"/>
</dbReference>
<evidence type="ECO:0000256" key="4">
    <source>
        <dbReference type="ARBA" id="ARBA00022840"/>
    </source>
</evidence>
<dbReference type="InterPro" id="IPR017871">
    <property type="entry name" value="ABC_transporter-like_CS"/>
</dbReference>
<evidence type="ECO:0000256" key="1">
    <source>
        <dbReference type="ARBA" id="ARBA00004141"/>
    </source>
</evidence>
<dbReference type="InterPro" id="IPR036640">
    <property type="entry name" value="ABC1_TM_sf"/>
</dbReference>
<dbReference type="GO" id="GO:0016020">
    <property type="term" value="C:membrane"/>
    <property type="evidence" value="ECO:0007669"/>
    <property type="project" value="UniProtKB-SubCell"/>
</dbReference>
<keyword evidence="3" id="KW-0547">Nucleotide-binding</keyword>
<dbReference type="SUPFAM" id="SSF52540">
    <property type="entry name" value="P-loop containing nucleoside triphosphate hydrolases"/>
    <property type="match status" value="1"/>
</dbReference>
<dbReference type="SUPFAM" id="SSF90123">
    <property type="entry name" value="ABC transporter transmembrane region"/>
    <property type="match status" value="1"/>
</dbReference>
<dbReference type="EMBL" id="KN716437">
    <property type="protein sequence ID" value="KJH44961.1"/>
    <property type="molecule type" value="Genomic_DNA"/>
</dbReference>
<dbReference type="Pfam" id="PF00005">
    <property type="entry name" value="ABC_tran"/>
    <property type="match status" value="1"/>
</dbReference>
<keyword evidence="9" id="KW-1185">Reference proteome</keyword>
<evidence type="ECO:0000313" key="9">
    <source>
        <dbReference type="Proteomes" id="UP000053766"/>
    </source>
</evidence>
<dbReference type="InterPro" id="IPR039421">
    <property type="entry name" value="Type_1_exporter"/>
</dbReference>
<keyword evidence="4 8" id="KW-0067">ATP-binding</keyword>
<dbReference type="PROSITE" id="PS50893">
    <property type="entry name" value="ABC_TRANSPORTER_2"/>
    <property type="match status" value="1"/>
</dbReference>
<accession>A0A0D8XRD9</accession>
<dbReference type="STRING" id="29172.A0A0D8XRD9"/>
<reference evidence="9" key="2">
    <citation type="journal article" date="2016" name="Sci. Rep.">
        <title>Dictyocaulus viviparus genome, variome and transcriptome elucidate lungworm biology and support future intervention.</title>
        <authorList>
            <person name="McNulty S.N."/>
            <person name="Strube C."/>
            <person name="Rosa B.A."/>
            <person name="Martin J.C."/>
            <person name="Tyagi R."/>
            <person name="Choi Y.J."/>
            <person name="Wang Q."/>
            <person name="Hallsworth Pepin K."/>
            <person name="Zhang X."/>
            <person name="Ozersky P."/>
            <person name="Wilson R.K."/>
            <person name="Sternberg P.W."/>
            <person name="Gasser R.B."/>
            <person name="Mitreva M."/>
        </authorList>
    </citation>
    <scope>NUCLEOTIDE SEQUENCE [LARGE SCALE GENOMIC DNA]</scope>
    <source>
        <strain evidence="9">HannoverDv2000</strain>
    </source>
</reference>
<dbReference type="InterPro" id="IPR003593">
    <property type="entry name" value="AAA+_ATPase"/>
</dbReference>
<dbReference type="PROSITE" id="PS00211">
    <property type="entry name" value="ABC_TRANSPORTER_1"/>
    <property type="match status" value="1"/>
</dbReference>
<evidence type="ECO:0000256" key="3">
    <source>
        <dbReference type="ARBA" id="ARBA00022741"/>
    </source>
</evidence>
<evidence type="ECO:0000256" key="5">
    <source>
        <dbReference type="ARBA" id="ARBA00022989"/>
    </source>
</evidence>
<dbReference type="Gene3D" id="3.40.50.300">
    <property type="entry name" value="P-loop containing nucleotide triphosphate hydrolases"/>
    <property type="match status" value="1"/>
</dbReference>
<evidence type="ECO:0000313" key="8">
    <source>
        <dbReference type="EMBL" id="KJH44961.1"/>
    </source>
</evidence>
<dbReference type="PANTHER" id="PTHR24221">
    <property type="entry name" value="ATP-BINDING CASSETTE SUB-FAMILY B"/>
    <property type="match status" value="1"/>
</dbReference>
<keyword evidence="2" id="KW-0812">Transmembrane</keyword>
<dbReference type="GO" id="GO:0016887">
    <property type="term" value="F:ATP hydrolysis activity"/>
    <property type="evidence" value="ECO:0007669"/>
    <property type="project" value="InterPro"/>
</dbReference>
<keyword evidence="6" id="KW-0472">Membrane</keyword>
<proteinExistence type="predicted"/>
<gene>
    <name evidence="8" type="ORF">DICVIV_08998</name>
</gene>
<feature type="domain" description="ABC transporter" evidence="7">
    <location>
        <begin position="183"/>
        <end position="420"/>
    </location>
</feature>
<comment type="subcellular location">
    <subcellularLocation>
        <location evidence="1">Membrane</location>
        <topology evidence="1">Multi-pass membrane protein</topology>
    </subcellularLocation>
</comment>
<dbReference type="AlphaFoldDB" id="A0A0D8XRD9"/>
<organism evidence="8 9">
    <name type="scientific">Dictyocaulus viviparus</name>
    <name type="common">Bovine lungworm</name>
    <dbReference type="NCBI Taxonomy" id="29172"/>
    <lineage>
        <taxon>Eukaryota</taxon>
        <taxon>Metazoa</taxon>
        <taxon>Ecdysozoa</taxon>
        <taxon>Nematoda</taxon>
        <taxon>Chromadorea</taxon>
        <taxon>Rhabditida</taxon>
        <taxon>Rhabditina</taxon>
        <taxon>Rhabditomorpha</taxon>
        <taxon>Strongyloidea</taxon>
        <taxon>Metastrongylidae</taxon>
        <taxon>Dictyocaulus</taxon>
    </lineage>
</organism>
<dbReference type="GO" id="GO:0005524">
    <property type="term" value="F:ATP binding"/>
    <property type="evidence" value="ECO:0007669"/>
    <property type="project" value="UniProtKB-KW"/>
</dbReference>
<keyword evidence="5" id="KW-1133">Transmembrane helix</keyword>
<dbReference type="PANTHER" id="PTHR24221:SF617">
    <property type="entry name" value="P-GLYCOPROTEIN RELATED"/>
    <property type="match status" value="1"/>
</dbReference>
<evidence type="ECO:0000259" key="7">
    <source>
        <dbReference type="PROSITE" id="PS50893"/>
    </source>
</evidence>
<dbReference type="SMART" id="SM00382">
    <property type="entry name" value="AAA"/>
    <property type="match status" value="1"/>
</dbReference>
<dbReference type="Proteomes" id="UP000053766">
    <property type="component" value="Unassembled WGS sequence"/>
</dbReference>
<dbReference type="InterPro" id="IPR003439">
    <property type="entry name" value="ABC_transporter-like_ATP-bd"/>
</dbReference>
<protein>
    <submittedName>
        <fullName evidence="8">ABC transporter, ATP-binding protein</fullName>
    </submittedName>
</protein>
<dbReference type="InterPro" id="IPR027417">
    <property type="entry name" value="P-loop_NTPase"/>
</dbReference>
<dbReference type="Gene3D" id="1.20.1560.10">
    <property type="entry name" value="ABC transporter type 1, transmembrane domain"/>
    <property type="match status" value="1"/>
</dbReference>
<dbReference type="CDD" id="cd03249">
    <property type="entry name" value="ABC_MTABC3_MDL1_MDL2"/>
    <property type="match status" value="1"/>
</dbReference>
<name>A0A0D8XRD9_DICVI</name>
<evidence type="ECO:0000256" key="2">
    <source>
        <dbReference type="ARBA" id="ARBA00022692"/>
    </source>
</evidence>
<dbReference type="FunFam" id="3.40.50.300:FF:002283">
    <property type="entry name" value="p-GlycoProtein related"/>
    <property type="match status" value="1"/>
</dbReference>
<dbReference type="OrthoDB" id="6500128at2759"/>
<evidence type="ECO:0000256" key="6">
    <source>
        <dbReference type="ARBA" id="ARBA00023136"/>
    </source>
</evidence>
<reference evidence="8 9" key="1">
    <citation type="submission" date="2013-11" db="EMBL/GenBank/DDBJ databases">
        <title>Draft genome of the bovine lungworm Dictyocaulus viviparus.</title>
        <authorList>
            <person name="Mitreva M."/>
        </authorList>
    </citation>
    <scope>NUCLEOTIDE SEQUENCE [LARGE SCALE GENOMIC DNA]</scope>
    <source>
        <strain evidence="8 9">HannoverDv2000</strain>
    </source>
</reference>
<sequence length="427" mass="46909">MLMVNNLCAVIVCVLFSVLGCWASGVAAIILITLFITSMWFTSSRISACMEREAKLDKTPELLAVESHFLEKYEQFDSIAKHHEKTLTVYESIQFALTQCYLFISDMTTYCIGAYMVYYGQAEAVDTVVAAVSANFAGWAVVFASVAFGDFVRSHFAAQSLFNIIDSCAKIEGGEKPDIKGSLKVENVNFSYPSRPDVKVAQNLNLAVQNGQAVALVGASGCGKSTIIQLLERFYEPNSGNISIDNYSLNKVCRVHLRNNIALVGQEPILFKGSIFENITLGMEENINLAHVREVCRQANAADFIEAFPLGYETDVGEKGANLSGGQKQRIAIARALVRNPKILLLDEATSALDTESEKVVQKALNEASNGRTSLTIAHRLSTIRDADRIYYIEDGSVVEWGTHEELIKANGKYALLVKAQQLLKTD</sequence>